<organism evidence="1 2">
    <name type="scientific">Streptomyces afghaniensis 772</name>
    <dbReference type="NCBI Taxonomy" id="1283301"/>
    <lineage>
        <taxon>Bacteria</taxon>
        <taxon>Bacillati</taxon>
        <taxon>Actinomycetota</taxon>
        <taxon>Actinomycetes</taxon>
        <taxon>Kitasatosporales</taxon>
        <taxon>Streptomycetaceae</taxon>
        <taxon>Streptomyces</taxon>
    </lineage>
</organism>
<dbReference type="RefSeq" id="WP_020275696.1">
    <property type="nucleotide sequence ID" value="NZ_KE354350.1"/>
</dbReference>
<evidence type="ECO:0000313" key="1">
    <source>
        <dbReference type="EMBL" id="EPJ36095.1"/>
    </source>
</evidence>
<protein>
    <submittedName>
        <fullName evidence="1">Putative transposase for insertion sequence element</fullName>
    </submittedName>
</protein>
<proteinExistence type="predicted"/>
<accession>S4MKH4</accession>
<dbReference type="PATRIC" id="fig|1283301.3.peg.6797"/>
<keyword evidence="2" id="KW-1185">Reference proteome</keyword>
<evidence type="ECO:0000313" key="2">
    <source>
        <dbReference type="Proteomes" id="UP000015001"/>
    </source>
</evidence>
<comment type="caution">
    <text evidence="1">The sequence shown here is derived from an EMBL/GenBank/DDBJ whole genome shotgun (WGS) entry which is preliminary data.</text>
</comment>
<sequence length="58" mass="6145">MTIITTAANASGITQDLGLVDGIPPVDGQPDSPRWRPESILGDKAYDSRGARFWSATA</sequence>
<dbReference type="Proteomes" id="UP000015001">
    <property type="component" value="Unassembled WGS sequence"/>
</dbReference>
<gene>
    <name evidence="1" type="ORF">STAFG_6846</name>
</gene>
<dbReference type="HOGENOM" id="CLU_2977130_0_0_11"/>
<reference evidence="1 2" key="1">
    <citation type="submission" date="2013-02" db="EMBL/GenBank/DDBJ databases">
        <title>Draft Genome Sequence of Streptomyces afghaniensis, Which Produces Compounds of the Julimycin B-Complex.</title>
        <authorList>
            <person name="Gruening B.A."/>
            <person name="Praeg A."/>
            <person name="Erxleben A."/>
            <person name="Guenther S."/>
            <person name="Fiedler H.-P."/>
            <person name="Goodfellow M."/>
            <person name="Mueller M."/>
        </authorList>
    </citation>
    <scope>NUCLEOTIDE SEQUENCE [LARGE SCALE GENOMIC DNA]</scope>
    <source>
        <strain evidence="1 2">772</strain>
    </source>
</reference>
<dbReference type="OrthoDB" id="4546548at2"/>
<dbReference type="AlphaFoldDB" id="S4MKH4"/>
<dbReference type="EMBL" id="AOPY01001582">
    <property type="protein sequence ID" value="EPJ36095.1"/>
    <property type="molecule type" value="Genomic_DNA"/>
</dbReference>
<name>S4MKH4_9ACTN</name>